<accession>A0A8S3VIL3</accession>
<dbReference type="InterPro" id="IPR000719">
    <property type="entry name" value="Prot_kinase_dom"/>
</dbReference>
<dbReference type="Proteomes" id="UP000683360">
    <property type="component" value="Unassembled WGS sequence"/>
</dbReference>
<name>A0A8S3VIL3_MYTED</name>
<dbReference type="GO" id="GO:0004672">
    <property type="term" value="F:protein kinase activity"/>
    <property type="evidence" value="ECO:0007669"/>
    <property type="project" value="InterPro"/>
</dbReference>
<organism evidence="2 3">
    <name type="scientific">Mytilus edulis</name>
    <name type="common">Blue mussel</name>
    <dbReference type="NCBI Taxonomy" id="6550"/>
    <lineage>
        <taxon>Eukaryota</taxon>
        <taxon>Metazoa</taxon>
        <taxon>Spiralia</taxon>
        <taxon>Lophotrochozoa</taxon>
        <taxon>Mollusca</taxon>
        <taxon>Bivalvia</taxon>
        <taxon>Autobranchia</taxon>
        <taxon>Pteriomorphia</taxon>
        <taxon>Mytilida</taxon>
        <taxon>Mytiloidea</taxon>
        <taxon>Mytilidae</taxon>
        <taxon>Mytilinae</taxon>
        <taxon>Mytilus</taxon>
    </lineage>
</organism>
<dbReference type="EMBL" id="CAJPWZ010003250">
    <property type="protein sequence ID" value="CAG2254643.1"/>
    <property type="molecule type" value="Genomic_DNA"/>
</dbReference>
<proteinExistence type="predicted"/>
<evidence type="ECO:0000313" key="2">
    <source>
        <dbReference type="EMBL" id="CAG2254643.1"/>
    </source>
</evidence>
<dbReference type="InterPro" id="IPR001245">
    <property type="entry name" value="Ser-Thr/Tyr_kinase_cat_dom"/>
</dbReference>
<protein>
    <recommendedName>
        <fullName evidence="1">Protein kinase domain-containing protein</fullName>
    </recommendedName>
</protein>
<feature type="domain" description="Protein kinase" evidence="1">
    <location>
        <begin position="1"/>
        <end position="220"/>
    </location>
</feature>
<sequence>MKLDRVLFSNVQSAIISINNKETLVAVKTLKEPLESMHSYKLLSEALILRKLNNEHQNILKMYGISLLKCEGKTFLQIFMEHCDDSLHDIVMKKRNPVPCGNLNRFPDCKESWSFVESIMKGLCSAFEYMHGAGFVHRDLKLANIMVKENHKVRLADFGLSKRRILLLEQYNKGRRPDCKIPLAPPKELTALLTSCWEADIHKRPTAAEVYRRLLEVKFD</sequence>
<dbReference type="AlphaFoldDB" id="A0A8S3VIL3"/>
<dbReference type="Gene3D" id="3.30.200.20">
    <property type="entry name" value="Phosphorylase Kinase, domain 1"/>
    <property type="match status" value="1"/>
</dbReference>
<dbReference type="OrthoDB" id="840771at2759"/>
<dbReference type="SMART" id="SM00220">
    <property type="entry name" value="S_TKc"/>
    <property type="match status" value="1"/>
</dbReference>
<dbReference type="Pfam" id="PF07714">
    <property type="entry name" value="PK_Tyr_Ser-Thr"/>
    <property type="match status" value="1"/>
</dbReference>
<dbReference type="InterPro" id="IPR008271">
    <property type="entry name" value="Ser/Thr_kinase_AS"/>
</dbReference>
<dbReference type="PANTHER" id="PTHR26392:SF92">
    <property type="entry name" value="PROTEIN KINASE DOMAIN-CONTAINING PROTEIN"/>
    <property type="match status" value="1"/>
</dbReference>
<keyword evidence="3" id="KW-1185">Reference proteome</keyword>
<dbReference type="PROSITE" id="PS50011">
    <property type="entry name" value="PROTEIN_KINASE_DOM"/>
    <property type="match status" value="1"/>
</dbReference>
<dbReference type="SUPFAM" id="SSF56112">
    <property type="entry name" value="Protein kinase-like (PK-like)"/>
    <property type="match status" value="1"/>
</dbReference>
<dbReference type="PANTHER" id="PTHR26392">
    <property type="entry name" value="MITOGEN-ACTIVATED PROTEIN KINASE KINASE KINASE 7-RELATED"/>
    <property type="match status" value="1"/>
</dbReference>
<comment type="caution">
    <text evidence="2">The sequence shown here is derived from an EMBL/GenBank/DDBJ whole genome shotgun (WGS) entry which is preliminary data.</text>
</comment>
<evidence type="ECO:0000259" key="1">
    <source>
        <dbReference type="PROSITE" id="PS50011"/>
    </source>
</evidence>
<dbReference type="PROSITE" id="PS00108">
    <property type="entry name" value="PROTEIN_KINASE_ST"/>
    <property type="match status" value="1"/>
</dbReference>
<evidence type="ECO:0000313" key="3">
    <source>
        <dbReference type="Proteomes" id="UP000683360"/>
    </source>
</evidence>
<reference evidence="2" key="1">
    <citation type="submission" date="2021-03" db="EMBL/GenBank/DDBJ databases">
        <authorList>
            <person name="Bekaert M."/>
        </authorList>
    </citation>
    <scope>NUCLEOTIDE SEQUENCE</scope>
</reference>
<dbReference type="CDD" id="cd00180">
    <property type="entry name" value="PKc"/>
    <property type="match status" value="1"/>
</dbReference>
<dbReference type="Gene3D" id="1.10.510.10">
    <property type="entry name" value="Transferase(Phosphotransferase) domain 1"/>
    <property type="match status" value="1"/>
</dbReference>
<dbReference type="GO" id="GO:0005524">
    <property type="term" value="F:ATP binding"/>
    <property type="evidence" value="ECO:0007669"/>
    <property type="project" value="InterPro"/>
</dbReference>
<dbReference type="InterPro" id="IPR011009">
    <property type="entry name" value="Kinase-like_dom_sf"/>
</dbReference>
<gene>
    <name evidence="2" type="ORF">MEDL_66117</name>
</gene>